<dbReference type="InterPro" id="IPR027417">
    <property type="entry name" value="P-loop_NTPase"/>
</dbReference>
<gene>
    <name evidence="1" type="ORF">H6G03_33205</name>
</gene>
<protein>
    <recommendedName>
        <fullName evidence="3">Sulfotransferase domain-containing protein</fullName>
    </recommendedName>
</protein>
<reference evidence="1" key="1">
    <citation type="journal article" date="2015" name="ISME J.">
        <title>Draft Genome Sequence of Streptomyces incarnatus NRRL8089, which Produces the Nucleoside Antibiotic Sinefungin.</title>
        <authorList>
            <person name="Oshima K."/>
            <person name="Hattori M."/>
            <person name="Shimizu H."/>
            <person name="Fukuda K."/>
            <person name="Nemoto M."/>
            <person name="Inagaki K."/>
            <person name="Tamura T."/>
        </authorList>
    </citation>
    <scope>NUCLEOTIDE SEQUENCE</scope>
    <source>
        <strain evidence="1">FACHB-1375</strain>
    </source>
</reference>
<evidence type="ECO:0000313" key="2">
    <source>
        <dbReference type="Proteomes" id="UP000641646"/>
    </source>
</evidence>
<dbReference type="EMBL" id="JACJPW010000147">
    <property type="protein sequence ID" value="MBD2185864.1"/>
    <property type="molecule type" value="Genomic_DNA"/>
</dbReference>
<accession>A0A926VNS2</accession>
<comment type="caution">
    <text evidence="1">The sequence shown here is derived from an EMBL/GenBank/DDBJ whole genome shotgun (WGS) entry which is preliminary data.</text>
</comment>
<keyword evidence="2" id="KW-1185">Reference proteome</keyword>
<evidence type="ECO:0000313" key="1">
    <source>
        <dbReference type="EMBL" id="MBD2185864.1"/>
    </source>
</evidence>
<dbReference type="SUPFAM" id="SSF52540">
    <property type="entry name" value="P-loop containing nucleoside triphosphate hydrolases"/>
    <property type="match status" value="1"/>
</dbReference>
<evidence type="ECO:0008006" key="3">
    <source>
        <dbReference type="Google" id="ProtNLM"/>
    </source>
</evidence>
<dbReference type="RefSeq" id="WP_190474591.1">
    <property type="nucleotide sequence ID" value="NZ_JACJPW010000147.1"/>
</dbReference>
<dbReference type="Proteomes" id="UP000641646">
    <property type="component" value="Unassembled WGS sequence"/>
</dbReference>
<reference evidence="1" key="2">
    <citation type="submission" date="2020-08" db="EMBL/GenBank/DDBJ databases">
        <authorList>
            <person name="Chen M."/>
            <person name="Teng W."/>
            <person name="Zhao L."/>
            <person name="Hu C."/>
            <person name="Zhou Y."/>
            <person name="Han B."/>
            <person name="Song L."/>
            <person name="Shu W."/>
        </authorList>
    </citation>
    <scope>NUCLEOTIDE SEQUENCE</scope>
    <source>
        <strain evidence="1">FACHB-1375</strain>
    </source>
</reference>
<proteinExistence type="predicted"/>
<name>A0A926VNS2_9CYAN</name>
<dbReference type="AlphaFoldDB" id="A0A926VNS2"/>
<organism evidence="1 2">
    <name type="scientific">Aerosakkonema funiforme FACHB-1375</name>
    <dbReference type="NCBI Taxonomy" id="2949571"/>
    <lineage>
        <taxon>Bacteria</taxon>
        <taxon>Bacillati</taxon>
        <taxon>Cyanobacteriota</taxon>
        <taxon>Cyanophyceae</taxon>
        <taxon>Oscillatoriophycideae</taxon>
        <taxon>Aerosakkonematales</taxon>
        <taxon>Aerosakkonemataceae</taxon>
        <taxon>Aerosakkonema</taxon>
    </lineage>
</organism>
<sequence length="252" mass="29196">MTSFNMYDLGALEKNLFQQKFEVRSFLSLHPKLFFPLVKLAGKNPSQAVGKHTELVIEGFPRSANSFSIGAFQSAQPRRIALASHLHAPAQIIRAAHLNIPTLVLIRKPVDAVVSLRCLELETNYLSTSRNPALDIPLEKYFSNWISFYTRIMPYRDRYVVGLFDEVTHDFGSIIEKINYRFGTNFTIFYHTKQNVDKVHKEQGFHSGPSKKRQFLKQIVRQELESDEIKFMINKANAVYYQFEIFAGKYFF</sequence>